<dbReference type="EMBL" id="CP022415">
    <property type="protein sequence ID" value="ASM70998.1"/>
    <property type="molecule type" value="Genomic_DNA"/>
</dbReference>
<evidence type="ECO:0000313" key="1">
    <source>
        <dbReference type="EMBL" id="ASM70998.1"/>
    </source>
</evidence>
<dbReference type="KEGG" id="spse:SULPSESMR1_00160"/>
<dbReference type="AlphaFoldDB" id="A0A221JW81"/>
<organism evidence="1 2">
    <name type="scientific">Pseudosulfitobacter pseudonitzschiae</name>
    <dbReference type="NCBI Taxonomy" id="1402135"/>
    <lineage>
        <taxon>Bacteria</taxon>
        <taxon>Pseudomonadati</taxon>
        <taxon>Pseudomonadota</taxon>
        <taxon>Alphaproteobacteria</taxon>
        <taxon>Rhodobacterales</taxon>
        <taxon>Roseobacteraceae</taxon>
        <taxon>Pseudosulfitobacter</taxon>
    </lineage>
</organism>
<keyword evidence="2" id="KW-1185">Reference proteome</keyword>
<reference evidence="1 2" key="1">
    <citation type="submission" date="2017-07" db="EMBL/GenBank/DDBJ databases">
        <title>Genome Sequence of Sulfitobacter pseudonitzschiae Strain SMR1 Isolated from a culture of the Diatom Skeletonema marinoi.</title>
        <authorList>
            <person name="Topel M."/>
            <person name="Pinder M.I.M."/>
            <person name="Johansson O.N."/>
            <person name="Kourtchenko O."/>
            <person name="Godhe A."/>
            <person name="Clarke A.K."/>
        </authorList>
    </citation>
    <scope>NUCLEOTIDE SEQUENCE [LARGE SCALE GENOMIC DNA]</scope>
    <source>
        <strain evidence="1 2">SMR1</strain>
    </source>
</reference>
<name>A0A221JW81_9RHOB</name>
<proteinExistence type="predicted"/>
<accession>A0A221JW81</accession>
<protein>
    <submittedName>
        <fullName evidence="1">Uncharacterized protein</fullName>
    </submittedName>
</protein>
<dbReference type="Proteomes" id="UP000199754">
    <property type="component" value="Chromosome"/>
</dbReference>
<sequence length="184" mass="20730">MTPLVSLFTDLLVSNINEIGLSIDYDRGRGATSGERTIEAPFTGDHGWFLPTTSNTNAMPEPPNCAFVPRPLASSVKLTGVDQRNSEPLALMSFNLSDFTPCPHSQRSHFAEFGGWHFVAWELERVGDWIVNGEKSPQWGRRFELLQGPFLLPCRLMRVLRPIVQTFVRSMFDAGHDFPFCRCV</sequence>
<evidence type="ECO:0000313" key="2">
    <source>
        <dbReference type="Proteomes" id="UP000199754"/>
    </source>
</evidence>
<gene>
    <name evidence="1" type="ORF">SULPSESMR1_00160</name>
</gene>